<evidence type="ECO:0000313" key="5">
    <source>
        <dbReference type="Proteomes" id="UP000004949"/>
    </source>
</evidence>
<protein>
    <recommendedName>
        <fullName evidence="3">Transglycosylase SLT domain-containing protein</fullName>
    </recommendedName>
</protein>
<keyword evidence="2" id="KW-0732">Signal</keyword>
<accession>G6XHZ2</accession>
<keyword evidence="5" id="KW-1185">Reference proteome</keyword>
<evidence type="ECO:0000313" key="4">
    <source>
        <dbReference type="EMBL" id="EHH68432.1"/>
    </source>
</evidence>
<reference evidence="4 5" key="1">
    <citation type="submission" date="2011-10" db="EMBL/GenBank/DDBJ databases">
        <title>Genome sequence of Gluconobacter morbifer G707, isolated from Drosophila gut.</title>
        <authorList>
            <person name="Lee W.-J."/>
            <person name="Kim E.-K."/>
        </authorList>
    </citation>
    <scope>NUCLEOTIDE SEQUENCE [LARGE SCALE GENOMIC DNA]</scope>
    <source>
        <strain evidence="4 5">G707</strain>
    </source>
</reference>
<dbReference type="InterPro" id="IPR023346">
    <property type="entry name" value="Lysozyme-like_dom_sf"/>
</dbReference>
<dbReference type="OrthoDB" id="5945995at2"/>
<name>G6XHZ2_9PROT</name>
<feature type="domain" description="Transglycosylase SLT" evidence="3">
    <location>
        <begin position="34"/>
        <end position="156"/>
    </location>
</feature>
<organism evidence="4 5">
    <name type="scientific">Gluconobacter morbifer G707</name>
    <dbReference type="NCBI Taxonomy" id="1088869"/>
    <lineage>
        <taxon>Bacteria</taxon>
        <taxon>Pseudomonadati</taxon>
        <taxon>Pseudomonadota</taxon>
        <taxon>Alphaproteobacteria</taxon>
        <taxon>Acetobacterales</taxon>
        <taxon>Acetobacteraceae</taxon>
        <taxon>Gluconobacter</taxon>
    </lineage>
</organism>
<dbReference type="AlphaFoldDB" id="G6XHZ2"/>
<dbReference type="InterPro" id="IPR008258">
    <property type="entry name" value="Transglycosylase_SLT_dom_1"/>
</dbReference>
<dbReference type="STRING" id="1088869.GMO_12020"/>
<dbReference type="Gene3D" id="1.10.530.10">
    <property type="match status" value="1"/>
</dbReference>
<dbReference type="CDD" id="cd13400">
    <property type="entry name" value="LT_IagB-like"/>
    <property type="match status" value="1"/>
</dbReference>
<dbReference type="EMBL" id="AGQV01000002">
    <property type="protein sequence ID" value="EHH68432.1"/>
    <property type="molecule type" value="Genomic_DNA"/>
</dbReference>
<comment type="similarity">
    <text evidence="1">Belongs to the virb1 family.</text>
</comment>
<dbReference type="RefSeq" id="WP_008851349.1">
    <property type="nucleotide sequence ID" value="NZ_AGQV01000002.1"/>
</dbReference>
<gene>
    <name evidence="4" type="ORF">GMO_12020</name>
</gene>
<dbReference type="eggNOG" id="COG0741">
    <property type="taxonomic scope" value="Bacteria"/>
</dbReference>
<proteinExistence type="inferred from homology"/>
<feature type="chain" id="PRO_5003489699" description="Transglycosylase SLT domain-containing protein" evidence="2">
    <location>
        <begin position="22"/>
        <end position="272"/>
    </location>
</feature>
<evidence type="ECO:0000259" key="3">
    <source>
        <dbReference type="Pfam" id="PF01464"/>
    </source>
</evidence>
<dbReference type="SUPFAM" id="SSF53955">
    <property type="entry name" value="Lysozyme-like"/>
    <property type="match status" value="1"/>
</dbReference>
<comment type="caution">
    <text evidence="4">The sequence shown here is derived from an EMBL/GenBank/DDBJ whole genome shotgun (WGS) entry which is preliminary data.</text>
</comment>
<dbReference type="Proteomes" id="UP000004949">
    <property type="component" value="Unassembled WGS sequence"/>
</dbReference>
<sequence length="272" mass="29926">MTGKYCHFLVLLWACVSQGYAAESISACREAVSVAERQAGIPSRLLDAISRVESGRRSPDGNTVIAWPWTINAAGHGYFYASKDEAVEAVQAFQQQGVVSIDVGCMQINLHHHPDAFRSLEDAFDPEANARYGARFLTDLFERLHGWEGAIAAYHSLTPALGAEYERHVMAIWHGQPDNYRPPDFLPQVIMTANGPQVIMPSFSSSATFPKHGASFDPRMLPDAAAHVPRVVYGPPPRIIRHDDRGQGMFAGNGHGGRDLASYRAHPIHLAW</sequence>
<evidence type="ECO:0000256" key="2">
    <source>
        <dbReference type="SAM" id="SignalP"/>
    </source>
</evidence>
<dbReference type="Pfam" id="PF01464">
    <property type="entry name" value="SLT"/>
    <property type="match status" value="1"/>
</dbReference>
<feature type="signal peptide" evidence="2">
    <location>
        <begin position="1"/>
        <end position="21"/>
    </location>
</feature>
<dbReference type="PATRIC" id="fig|1088869.3.peg.1204"/>
<evidence type="ECO:0000256" key="1">
    <source>
        <dbReference type="ARBA" id="ARBA00009387"/>
    </source>
</evidence>